<dbReference type="PANTHER" id="PTHR40396:SF1">
    <property type="entry name" value="ATPASE AAA-TYPE CORE DOMAIN-CONTAINING PROTEIN"/>
    <property type="match status" value="1"/>
</dbReference>
<dbReference type="PANTHER" id="PTHR40396">
    <property type="entry name" value="ATPASE-LIKE PROTEIN"/>
    <property type="match status" value="1"/>
</dbReference>
<dbReference type="GO" id="GO:0005524">
    <property type="term" value="F:ATP binding"/>
    <property type="evidence" value="ECO:0007669"/>
    <property type="project" value="UniProtKB-KW"/>
</dbReference>
<feature type="domain" description="ATPase AAA-type core" evidence="1">
    <location>
        <begin position="222"/>
        <end position="361"/>
    </location>
</feature>
<organism evidence="2 3">
    <name type="scientific">Parasutterella secunda</name>
    <dbReference type="NCBI Taxonomy" id="626947"/>
    <lineage>
        <taxon>Bacteria</taxon>
        <taxon>Pseudomonadati</taxon>
        <taxon>Pseudomonadota</taxon>
        <taxon>Betaproteobacteria</taxon>
        <taxon>Burkholderiales</taxon>
        <taxon>Sutterellaceae</taxon>
        <taxon>Parasutterella</taxon>
    </lineage>
</organism>
<name>A0ABS2GR73_9BURK</name>
<evidence type="ECO:0000313" key="2">
    <source>
        <dbReference type="EMBL" id="MBM6928305.1"/>
    </source>
</evidence>
<evidence type="ECO:0000259" key="1">
    <source>
        <dbReference type="Pfam" id="PF13304"/>
    </source>
</evidence>
<dbReference type="EMBL" id="JACJKX010000004">
    <property type="protein sequence ID" value="MBM6928305.1"/>
    <property type="molecule type" value="Genomic_DNA"/>
</dbReference>
<accession>A0ABS2GR73</accession>
<dbReference type="Pfam" id="PF13304">
    <property type="entry name" value="AAA_21"/>
    <property type="match status" value="2"/>
</dbReference>
<comment type="caution">
    <text evidence="2">The sequence shown here is derived from an EMBL/GenBank/DDBJ whole genome shotgun (WGS) entry which is preliminary data.</text>
</comment>
<keyword evidence="2" id="KW-0547">Nucleotide-binding</keyword>
<keyword evidence="2" id="KW-0067">ATP-binding</keyword>
<gene>
    <name evidence="2" type="ORF">H5985_03335</name>
</gene>
<dbReference type="SUPFAM" id="SSF52540">
    <property type="entry name" value="P-loop containing nucleoside triphosphate hydrolases"/>
    <property type="match status" value="1"/>
</dbReference>
<keyword evidence="3" id="KW-1185">Reference proteome</keyword>
<dbReference type="RefSeq" id="WP_205049903.1">
    <property type="nucleotide sequence ID" value="NZ_JACJKX010000004.1"/>
</dbReference>
<dbReference type="InterPro" id="IPR003959">
    <property type="entry name" value="ATPase_AAA_core"/>
</dbReference>
<protein>
    <submittedName>
        <fullName evidence="2">ATP-binding protein</fullName>
    </submittedName>
</protein>
<dbReference type="Proteomes" id="UP000777002">
    <property type="component" value="Unassembled WGS sequence"/>
</dbReference>
<proteinExistence type="predicted"/>
<sequence length="428" mass="49185">MLLEFRVSNYRSFRDQQIFSMSAYPRHEEGLDTHAFKTGVENIPPVLKTAAIYGANASGKSNLLKAIQFMRGYVLQTVTNPLSVLNAAYSTFLFDTESATKPSSFEITILVDKVRYQYGFSLLNGRVIEEYLLSYPQKVAQTWFNRIWNSQTGQYEYTYSTFFKGSKKTWEKMTRDSVLYLSTAVALNNVQLKPIYDWFKDQLVVINDLERLNQNFTVNQIKLGKAKDAIIKLMQSADFSIDDIRLLTKKIPNKNITIDGDNQVQVIDQEIDHDFVSLGHKTDSGIRFLNLEQESLGTQKFFFLAGPILDILNKHVTILFDELDNSLHPKLVEKLIQAFETIPDQEEGSQLIFTTHCDGLLENQTSSPQQVPLLRRDQVWFISKNETQSSNVYSLLDFKVRKNESVRDGYRRGRFDAIPFIDRLNNAG</sequence>
<feature type="domain" description="ATPase AAA-type core" evidence="1">
    <location>
        <begin position="51"/>
        <end position="144"/>
    </location>
</feature>
<evidence type="ECO:0000313" key="3">
    <source>
        <dbReference type="Proteomes" id="UP000777002"/>
    </source>
</evidence>
<dbReference type="InterPro" id="IPR027417">
    <property type="entry name" value="P-loop_NTPase"/>
</dbReference>
<dbReference type="Gene3D" id="3.40.50.300">
    <property type="entry name" value="P-loop containing nucleotide triphosphate hydrolases"/>
    <property type="match status" value="1"/>
</dbReference>
<reference evidence="2 3" key="1">
    <citation type="journal article" date="2021" name="Sci. Rep.">
        <title>The distribution of antibiotic resistance genes in chicken gut microbiota commensals.</title>
        <authorList>
            <person name="Juricova H."/>
            <person name="Matiasovicova J."/>
            <person name="Kubasova T."/>
            <person name="Cejkova D."/>
            <person name="Rychlik I."/>
        </authorList>
    </citation>
    <scope>NUCLEOTIDE SEQUENCE [LARGE SCALE GENOMIC DNA]</scope>
    <source>
        <strain evidence="2 3">An562</strain>
    </source>
</reference>